<dbReference type="EMBL" id="CP133618">
    <property type="protein sequence ID" value="WMV38365.1"/>
    <property type="molecule type" value="Genomic_DNA"/>
</dbReference>
<evidence type="ECO:0000313" key="1">
    <source>
        <dbReference type="EMBL" id="WMV38365.1"/>
    </source>
</evidence>
<dbReference type="PANTHER" id="PTHR46148">
    <property type="entry name" value="CHROMO DOMAIN-CONTAINING PROTEIN"/>
    <property type="match status" value="1"/>
</dbReference>
<evidence type="ECO:0000313" key="2">
    <source>
        <dbReference type="Proteomes" id="UP001234989"/>
    </source>
</evidence>
<dbReference type="AlphaFoldDB" id="A0AAF0U308"/>
<reference evidence="1" key="1">
    <citation type="submission" date="2023-08" db="EMBL/GenBank/DDBJ databases">
        <title>A de novo genome assembly of Solanum verrucosum Schlechtendal, a Mexican diploid species geographically isolated from the other diploid A-genome species in potato relatives.</title>
        <authorList>
            <person name="Hosaka K."/>
        </authorList>
    </citation>
    <scope>NUCLEOTIDE SEQUENCE</scope>
    <source>
        <tissue evidence="1">Young leaves</tissue>
    </source>
</reference>
<dbReference type="PANTHER" id="PTHR46148:SF57">
    <property type="entry name" value="OS12G0499874 PROTEIN"/>
    <property type="match status" value="1"/>
</dbReference>
<accession>A0AAF0U308</accession>
<sequence>MSLESHGIKESLSYEEIPVEILDWQVKKLRNKEVAFVKVLRRNQRVEGASCEAEAEADMISRYPHLFPSNPNLA</sequence>
<protein>
    <submittedName>
        <fullName evidence="1">Uncharacterized protein</fullName>
    </submittedName>
</protein>
<proteinExistence type="predicted"/>
<name>A0AAF0U308_SOLVR</name>
<dbReference type="Proteomes" id="UP001234989">
    <property type="component" value="Chromosome 7"/>
</dbReference>
<keyword evidence="2" id="KW-1185">Reference proteome</keyword>
<organism evidence="1 2">
    <name type="scientific">Solanum verrucosum</name>
    <dbReference type="NCBI Taxonomy" id="315347"/>
    <lineage>
        <taxon>Eukaryota</taxon>
        <taxon>Viridiplantae</taxon>
        <taxon>Streptophyta</taxon>
        <taxon>Embryophyta</taxon>
        <taxon>Tracheophyta</taxon>
        <taxon>Spermatophyta</taxon>
        <taxon>Magnoliopsida</taxon>
        <taxon>eudicotyledons</taxon>
        <taxon>Gunneridae</taxon>
        <taxon>Pentapetalae</taxon>
        <taxon>asterids</taxon>
        <taxon>lamiids</taxon>
        <taxon>Solanales</taxon>
        <taxon>Solanaceae</taxon>
        <taxon>Solanoideae</taxon>
        <taxon>Solaneae</taxon>
        <taxon>Solanum</taxon>
    </lineage>
</organism>
<gene>
    <name evidence="1" type="ORF">MTR67_031750</name>
</gene>